<dbReference type="AlphaFoldDB" id="A0A8X6M5K4"/>
<feature type="region of interest" description="Disordered" evidence="1">
    <location>
        <begin position="1"/>
        <end position="70"/>
    </location>
</feature>
<organism evidence="3 4">
    <name type="scientific">Trichonephila clavata</name>
    <name type="common">Joro spider</name>
    <name type="synonym">Nephila clavata</name>
    <dbReference type="NCBI Taxonomy" id="2740835"/>
    <lineage>
        <taxon>Eukaryota</taxon>
        <taxon>Metazoa</taxon>
        <taxon>Ecdysozoa</taxon>
        <taxon>Arthropoda</taxon>
        <taxon>Chelicerata</taxon>
        <taxon>Arachnida</taxon>
        <taxon>Araneae</taxon>
        <taxon>Araneomorphae</taxon>
        <taxon>Entelegynae</taxon>
        <taxon>Araneoidea</taxon>
        <taxon>Nephilidae</taxon>
        <taxon>Trichonephila</taxon>
    </lineage>
</organism>
<comment type="caution">
    <text evidence="3">The sequence shown here is derived from an EMBL/GenBank/DDBJ whole genome shotgun (WGS) entry which is preliminary data.</text>
</comment>
<evidence type="ECO:0000313" key="2">
    <source>
        <dbReference type="EMBL" id="GFR01196.1"/>
    </source>
</evidence>
<sequence length="93" mass="10725">MQEQSRKTSPYSSRGDVTAEGRCDQSRQVQPGRSSLYKLLRRRQSSGRKEQFRRSNPTSDVAREQPTKESILSREVQVSRINWRISLAGDQIT</sequence>
<evidence type="ECO:0000256" key="1">
    <source>
        <dbReference type="SAM" id="MobiDB-lite"/>
    </source>
</evidence>
<dbReference type="EMBL" id="BMAO01015341">
    <property type="protein sequence ID" value="GFR01196.1"/>
    <property type="molecule type" value="Genomic_DNA"/>
</dbReference>
<accession>A0A8X6M5K4</accession>
<dbReference type="EMBL" id="BMAO01009707">
    <property type="protein sequence ID" value="GFR32752.1"/>
    <property type="molecule type" value="Genomic_DNA"/>
</dbReference>
<evidence type="ECO:0000313" key="4">
    <source>
        <dbReference type="Proteomes" id="UP000887116"/>
    </source>
</evidence>
<dbReference type="Proteomes" id="UP000887116">
    <property type="component" value="Unassembled WGS sequence"/>
</dbReference>
<keyword evidence="4" id="KW-1185">Reference proteome</keyword>
<reference evidence="3" key="1">
    <citation type="submission" date="2020-07" db="EMBL/GenBank/DDBJ databases">
        <title>Multicomponent nature underlies the extraordinary mechanical properties of spider dragline silk.</title>
        <authorList>
            <person name="Kono N."/>
            <person name="Nakamura H."/>
            <person name="Mori M."/>
            <person name="Yoshida Y."/>
            <person name="Ohtoshi R."/>
            <person name="Malay A.D."/>
            <person name="Moran D.A.P."/>
            <person name="Tomita M."/>
            <person name="Numata K."/>
            <person name="Arakawa K."/>
        </authorList>
    </citation>
    <scope>NUCLEOTIDE SEQUENCE</scope>
</reference>
<gene>
    <name evidence="2" type="ORF">TNCT_319401</name>
    <name evidence="3" type="ORF">TNCT_529211</name>
</gene>
<name>A0A8X6M5K4_TRICU</name>
<proteinExistence type="predicted"/>
<protein>
    <submittedName>
        <fullName evidence="3">Uncharacterized protein</fullName>
    </submittedName>
</protein>
<evidence type="ECO:0000313" key="3">
    <source>
        <dbReference type="EMBL" id="GFR32752.1"/>
    </source>
</evidence>